<name>A0A955LXR3_UNCKA</name>
<dbReference type="PANTHER" id="PTHR10584:SF166">
    <property type="entry name" value="RIBOKINASE"/>
    <property type="match status" value="1"/>
</dbReference>
<dbReference type="Gene3D" id="3.40.1190.20">
    <property type="match status" value="1"/>
</dbReference>
<evidence type="ECO:0000256" key="2">
    <source>
        <dbReference type="ARBA" id="ARBA00022777"/>
    </source>
</evidence>
<evidence type="ECO:0000313" key="5">
    <source>
        <dbReference type="Proteomes" id="UP000699691"/>
    </source>
</evidence>
<dbReference type="Proteomes" id="UP000699691">
    <property type="component" value="Unassembled WGS sequence"/>
</dbReference>
<gene>
    <name evidence="4" type="ORF">KC573_04595</name>
</gene>
<dbReference type="InterPro" id="IPR011611">
    <property type="entry name" value="PfkB_dom"/>
</dbReference>
<dbReference type="Pfam" id="PF00294">
    <property type="entry name" value="PfkB"/>
    <property type="match status" value="1"/>
</dbReference>
<comment type="caution">
    <text evidence="4">The sequence shown here is derived from an EMBL/GenBank/DDBJ whole genome shotgun (WGS) entry which is preliminary data.</text>
</comment>
<feature type="non-terminal residue" evidence="4">
    <location>
        <position position="1"/>
    </location>
</feature>
<dbReference type="PANTHER" id="PTHR10584">
    <property type="entry name" value="SUGAR KINASE"/>
    <property type="match status" value="1"/>
</dbReference>
<evidence type="ECO:0000256" key="1">
    <source>
        <dbReference type="ARBA" id="ARBA00022679"/>
    </source>
</evidence>
<evidence type="ECO:0000313" key="4">
    <source>
        <dbReference type="EMBL" id="MCA9398084.1"/>
    </source>
</evidence>
<reference evidence="4" key="1">
    <citation type="submission" date="2020-04" db="EMBL/GenBank/DDBJ databases">
        <authorList>
            <person name="Zhang T."/>
        </authorList>
    </citation>
    <scope>NUCLEOTIDE SEQUENCE</scope>
    <source>
        <strain evidence="4">HKST-UBA02</strain>
    </source>
</reference>
<dbReference type="EMBL" id="JAGQKY010000281">
    <property type="protein sequence ID" value="MCA9398084.1"/>
    <property type="molecule type" value="Genomic_DNA"/>
</dbReference>
<evidence type="ECO:0000259" key="3">
    <source>
        <dbReference type="Pfam" id="PF00294"/>
    </source>
</evidence>
<feature type="domain" description="Carbohydrate kinase PfkB" evidence="3">
    <location>
        <begin position="3"/>
        <end position="212"/>
    </location>
</feature>
<keyword evidence="1" id="KW-0808">Transferase</keyword>
<dbReference type="GO" id="GO:0016301">
    <property type="term" value="F:kinase activity"/>
    <property type="evidence" value="ECO:0007669"/>
    <property type="project" value="UniProtKB-KW"/>
</dbReference>
<keyword evidence="2 4" id="KW-0418">Kinase</keyword>
<proteinExistence type="predicted"/>
<dbReference type="SUPFAM" id="SSF53613">
    <property type="entry name" value="Ribokinase-like"/>
    <property type="match status" value="1"/>
</dbReference>
<accession>A0A955LXR3</accession>
<dbReference type="AlphaFoldDB" id="A0A955LXR3"/>
<reference evidence="4" key="2">
    <citation type="journal article" date="2021" name="Microbiome">
        <title>Successional dynamics and alternative stable states in a saline activated sludge microbial community over 9 years.</title>
        <authorList>
            <person name="Wang Y."/>
            <person name="Ye J."/>
            <person name="Ju F."/>
            <person name="Liu L."/>
            <person name="Boyd J.A."/>
            <person name="Deng Y."/>
            <person name="Parks D.H."/>
            <person name="Jiang X."/>
            <person name="Yin X."/>
            <person name="Woodcroft B.J."/>
            <person name="Tyson G.W."/>
            <person name="Hugenholtz P."/>
            <person name="Polz M.F."/>
            <person name="Zhang T."/>
        </authorList>
    </citation>
    <scope>NUCLEOTIDE SEQUENCE</scope>
    <source>
        <strain evidence="4">HKST-UBA02</strain>
    </source>
</reference>
<protein>
    <submittedName>
        <fullName evidence="4">Carbohydrate kinase family protein</fullName>
    </submittedName>
</protein>
<dbReference type="InterPro" id="IPR029056">
    <property type="entry name" value="Ribokinase-like"/>
</dbReference>
<organism evidence="4 5">
    <name type="scientific">candidate division WWE3 bacterium</name>
    <dbReference type="NCBI Taxonomy" id="2053526"/>
    <lineage>
        <taxon>Bacteria</taxon>
        <taxon>Katanobacteria</taxon>
    </lineage>
</organism>
<sequence length="237" mass="25920">TAKTDTSIVMNFQGDRTILSYSADEAYTIPSDLLEKEAKWVFLTSSGFSTYSDLYELLKEYLSTHPNTKLAINPGTRELQDIKPTLQLLSLTEVLILNFEEACQLSGNNELLRSSSATEEEKVAQLMKYFVGEGVKMVIITNGGSGAYGTDGKTLYHQVAFPSNIVEKTGAGDAYTTGILSAFLKDVSLPEALRWGAAESSSVMEQVGASRGLLTHDEMKNKLRDNFALKPKQVGTI</sequence>